<evidence type="ECO:0000259" key="2">
    <source>
        <dbReference type="Pfam" id="PF13509"/>
    </source>
</evidence>
<dbReference type="InterPro" id="IPR014464">
    <property type="entry name" value="CvfB_fam"/>
</dbReference>
<dbReference type="PIRSF" id="PIRSF012524">
    <property type="entry name" value="YitL_S1"/>
    <property type="match status" value="1"/>
</dbReference>
<evidence type="ECO:0000256" key="1">
    <source>
        <dbReference type="PIRNR" id="PIRNR012524"/>
    </source>
</evidence>
<feature type="domain" description="Conserved virulence factor B-like winged helix" evidence="3">
    <location>
        <begin position="227"/>
        <end position="280"/>
    </location>
</feature>
<feature type="domain" description="Conserved virulence factor B third S1" evidence="5">
    <location>
        <begin position="143"/>
        <end position="216"/>
    </location>
</feature>
<comment type="caution">
    <text evidence="6">The sequence shown here is derived from an EMBL/GenBank/DDBJ whole genome shotgun (WGS) entry which is preliminary data.</text>
</comment>
<accession>A0ABY1ABL4</accession>
<dbReference type="InterPro" id="IPR036388">
    <property type="entry name" value="WH-like_DNA-bd_sf"/>
</dbReference>
<dbReference type="Gene3D" id="2.40.50.330">
    <property type="match status" value="1"/>
</dbReference>
<dbReference type="Pfam" id="PF21191">
    <property type="entry name" value="CvfB_1st"/>
    <property type="match status" value="1"/>
</dbReference>
<sequence>MLKDIIGRNITAMVTDENDKYIFAQKDGLTFRLLKSELLKMPKMGAMITAFAYENEHHELQLTKTEPKVGFDRYAFGTVKKVQRDLGVFVDVGLKNKDIVVSLDELPEIMELWPKPNDRLMIALKVDQKGRLWGTLATTEMLKAVSVAGHQRMQNKDVTATVFRLKLAGTYVLTSDYHLGFIHPSERDVEPRLGQVVKARVIGVRDDGWLNLSLNPRGYEVIDDDAQMLKIALEHADGRLPLTDKSTPDEIKAYFGISKAAFKRAVGHLLKAGLVKQEAGFLILLKK</sequence>
<feature type="domain" description="Conserved virulence factor B first S1" evidence="2">
    <location>
        <begin position="6"/>
        <end position="63"/>
    </location>
</feature>
<organism evidence="6 7">
    <name type="scientific">Ligilactobacillus ruminis</name>
    <dbReference type="NCBI Taxonomy" id="1623"/>
    <lineage>
        <taxon>Bacteria</taxon>
        <taxon>Bacillati</taxon>
        <taxon>Bacillota</taxon>
        <taxon>Bacilli</taxon>
        <taxon>Lactobacillales</taxon>
        <taxon>Lactobacillaceae</taxon>
        <taxon>Ligilactobacillus</taxon>
    </lineage>
</organism>
<dbReference type="Gene3D" id="1.10.10.10">
    <property type="entry name" value="Winged helix-like DNA-binding domain superfamily/Winged helix DNA-binding domain"/>
    <property type="match status" value="1"/>
</dbReference>
<evidence type="ECO:0000313" key="6">
    <source>
        <dbReference type="EMBL" id="SEM66450.1"/>
    </source>
</evidence>
<evidence type="ECO:0000259" key="5">
    <source>
        <dbReference type="Pfam" id="PF21543"/>
    </source>
</evidence>
<dbReference type="Pfam" id="PF21543">
    <property type="entry name" value="CvfB_2nd"/>
    <property type="match status" value="1"/>
</dbReference>
<comment type="similarity">
    <text evidence="1">Belongs to the CvfB family.</text>
</comment>
<dbReference type="Proteomes" id="UP000182089">
    <property type="component" value="Unassembled WGS sequence"/>
</dbReference>
<dbReference type="InterPro" id="IPR048588">
    <property type="entry name" value="CvfB_S1_2nd"/>
</dbReference>
<dbReference type="Pfam" id="PF17783">
    <property type="entry name" value="WHD_CvfB"/>
    <property type="match status" value="1"/>
</dbReference>
<dbReference type="Gene3D" id="2.40.50.140">
    <property type="entry name" value="Nucleic acid-binding proteins"/>
    <property type="match status" value="2"/>
</dbReference>
<evidence type="ECO:0000313" key="7">
    <source>
        <dbReference type="Proteomes" id="UP000182089"/>
    </source>
</evidence>
<dbReference type="PANTHER" id="PTHR37296:SF1">
    <property type="entry name" value="CONSERVED VIRULENCE FACTOR B"/>
    <property type="match status" value="1"/>
</dbReference>
<dbReference type="InterPro" id="IPR012340">
    <property type="entry name" value="NA-bd_OB-fold"/>
</dbReference>
<protein>
    <recommendedName>
        <fullName evidence="8">DNA-binding protein</fullName>
    </recommendedName>
</protein>
<reference evidence="6 7" key="1">
    <citation type="submission" date="2016-10" db="EMBL/GenBank/DDBJ databases">
        <authorList>
            <person name="Varghese N."/>
            <person name="Submissions S."/>
        </authorList>
    </citation>
    <scope>NUCLEOTIDE SEQUENCE [LARGE SCALE GENOMIC DNA]</scope>
    <source>
        <strain evidence="6 7">WC1T17</strain>
    </source>
</reference>
<evidence type="ECO:0008006" key="8">
    <source>
        <dbReference type="Google" id="ProtNLM"/>
    </source>
</evidence>
<dbReference type="InterPro" id="IPR040764">
    <property type="entry name" value="CvfB_WH"/>
</dbReference>
<evidence type="ECO:0000259" key="4">
    <source>
        <dbReference type="Pfam" id="PF21191"/>
    </source>
</evidence>
<dbReference type="InterPro" id="IPR039566">
    <property type="entry name" value="CvfB_S1_st"/>
</dbReference>
<dbReference type="Pfam" id="PF13509">
    <property type="entry name" value="S1_2"/>
    <property type="match status" value="1"/>
</dbReference>
<dbReference type="EMBL" id="FOCC01000006">
    <property type="protein sequence ID" value="SEM66450.1"/>
    <property type="molecule type" value="Genomic_DNA"/>
</dbReference>
<feature type="domain" description="Conserved virulence factor B second S1" evidence="4">
    <location>
        <begin position="74"/>
        <end position="135"/>
    </location>
</feature>
<dbReference type="InterPro" id="IPR048587">
    <property type="entry name" value="CvfB_S1_3rd"/>
</dbReference>
<name>A0ABY1ABL4_9LACO</name>
<gene>
    <name evidence="6" type="ORF">SAMN05216431_10681</name>
</gene>
<dbReference type="PANTHER" id="PTHR37296">
    <property type="entry name" value="CONSERVED VIRULENCE FACTOR B"/>
    <property type="match status" value="1"/>
</dbReference>
<proteinExistence type="inferred from homology"/>
<evidence type="ECO:0000259" key="3">
    <source>
        <dbReference type="Pfam" id="PF17783"/>
    </source>
</evidence>